<reference evidence="3" key="1">
    <citation type="journal article" date="2013" name="Nature">
        <title>Pan genome of the phytoplankton Emiliania underpins its global distribution.</title>
        <authorList>
            <person name="Read B.A."/>
            <person name="Kegel J."/>
            <person name="Klute M.J."/>
            <person name="Kuo A."/>
            <person name="Lefebvre S.C."/>
            <person name="Maumus F."/>
            <person name="Mayer C."/>
            <person name="Miller J."/>
            <person name="Monier A."/>
            <person name="Salamov A."/>
            <person name="Young J."/>
            <person name="Aguilar M."/>
            <person name="Claverie J.M."/>
            <person name="Frickenhaus S."/>
            <person name="Gonzalez K."/>
            <person name="Herman E.K."/>
            <person name="Lin Y.C."/>
            <person name="Napier J."/>
            <person name="Ogata H."/>
            <person name="Sarno A.F."/>
            <person name="Shmutz J."/>
            <person name="Schroeder D."/>
            <person name="de Vargas C."/>
            <person name="Verret F."/>
            <person name="von Dassow P."/>
            <person name="Valentin K."/>
            <person name="Van de Peer Y."/>
            <person name="Wheeler G."/>
            <person name="Dacks J.B."/>
            <person name="Delwiche C.F."/>
            <person name="Dyhrman S.T."/>
            <person name="Glockner G."/>
            <person name="John U."/>
            <person name="Richards T."/>
            <person name="Worden A.Z."/>
            <person name="Zhang X."/>
            <person name="Grigoriev I.V."/>
            <person name="Allen A.E."/>
            <person name="Bidle K."/>
            <person name="Borodovsky M."/>
            <person name="Bowler C."/>
            <person name="Brownlee C."/>
            <person name="Cock J.M."/>
            <person name="Elias M."/>
            <person name="Gladyshev V.N."/>
            <person name="Groth M."/>
            <person name="Guda C."/>
            <person name="Hadaegh A."/>
            <person name="Iglesias-Rodriguez M.D."/>
            <person name="Jenkins J."/>
            <person name="Jones B.M."/>
            <person name="Lawson T."/>
            <person name="Leese F."/>
            <person name="Lindquist E."/>
            <person name="Lobanov A."/>
            <person name="Lomsadze A."/>
            <person name="Malik S.B."/>
            <person name="Marsh M.E."/>
            <person name="Mackinder L."/>
            <person name="Mock T."/>
            <person name="Mueller-Roeber B."/>
            <person name="Pagarete A."/>
            <person name="Parker M."/>
            <person name="Probert I."/>
            <person name="Quesneville H."/>
            <person name="Raines C."/>
            <person name="Rensing S.A."/>
            <person name="Riano-Pachon D.M."/>
            <person name="Richier S."/>
            <person name="Rokitta S."/>
            <person name="Shiraiwa Y."/>
            <person name="Soanes D.M."/>
            <person name="van der Giezen M."/>
            <person name="Wahlund T.M."/>
            <person name="Williams B."/>
            <person name="Wilson W."/>
            <person name="Wolfe G."/>
            <person name="Wurch L.L."/>
        </authorList>
    </citation>
    <scope>NUCLEOTIDE SEQUENCE</scope>
</reference>
<name>A0A0D3L0W0_EMIH1</name>
<protein>
    <submittedName>
        <fullName evidence="2">Uncharacterized protein</fullName>
    </submittedName>
</protein>
<evidence type="ECO:0000313" key="3">
    <source>
        <dbReference type="Proteomes" id="UP000013827"/>
    </source>
</evidence>
<dbReference type="AlphaFoldDB" id="A0A0D3L0W0"/>
<evidence type="ECO:0000256" key="1">
    <source>
        <dbReference type="SAM" id="MobiDB-lite"/>
    </source>
</evidence>
<keyword evidence="3" id="KW-1185">Reference proteome</keyword>
<dbReference type="PaxDb" id="2903-EOD41645"/>
<feature type="region of interest" description="Disordered" evidence="1">
    <location>
        <begin position="520"/>
        <end position="543"/>
    </location>
</feature>
<accession>A0A0D3L0W0</accession>
<reference evidence="2" key="2">
    <citation type="submission" date="2024-10" db="UniProtKB">
        <authorList>
            <consortium name="EnsemblProtists"/>
        </authorList>
    </citation>
    <scope>IDENTIFICATION</scope>
</reference>
<sequence length="630" mass="68964">MQYRQDKGQPRSPAATYESLLGLLEIVRSPGFSEHTGLQPWVGTPEPQLGCTTAGLLFDLSRQQQRLVTPFGALTLSYSLCFPGYLEPSAPPPAQDEHLTPLPGRTLAVRPERTSLFFALCSSGAPHLLALSKQPGPRFAVDSVLGAPLPAGGLRDAPASEHKAMRERWSAVTRASRPNMAARLTASLQTPGTPIINELTGRCDAVRLDLLPRLKQHRAFTCARTKPSEEDLVRAMRAGGNEVEKAARHLRAMRRAEDGLVSQRRGYVTRAQVREVLQTCDYDERVARLLLDSQRQVSRVADDILAQSGLESGIGWPTRPDVEARLAMAGNDEVSVLSALIQENRASVEMMAEIITSDTIDRFLAPERASLYGLSSPPTTEERRRVEALYDEFGRSEENLHHFLFAVGQIVCSLDNLTTPAWRPLRELDGPALQPSETKLRPRAALRPSRCELEGYVREFGGDLAKAFLRANRCLTDAARKLGSPDRATIARYVRAAECNEQEAHAFALAVWKLVNTKPPKAVKSKTPAPPARGRSKGGNEAKAPVTLAEKCGFPSRAEAEAALLAVKAGKDRLASAVAMLERVDVLHRFISPTFPAKRWLCGVGTVLARKEHFGVDSTEEESTACQPFA</sequence>
<proteinExistence type="predicted"/>
<dbReference type="KEGG" id="ehx:EMIHUDRAFT_94889"/>
<evidence type="ECO:0000313" key="2">
    <source>
        <dbReference type="EnsemblProtists" id="EOD41645"/>
    </source>
</evidence>
<dbReference type="EnsemblProtists" id="EOD41645">
    <property type="protein sequence ID" value="EOD41645"/>
    <property type="gene ID" value="EMIHUDRAFT_94889"/>
</dbReference>
<organism evidence="2 3">
    <name type="scientific">Emiliania huxleyi (strain CCMP1516)</name>
    <dbReference type="NCBI Taxonomy" id="280463"/>
    <lineage>
        <taxon>Eukaryota</taxon>
        <taxon>Haptista</taxon>
        <taxon>Haptophyta</taxon>
        <taxon>Prymnesiophyceae</taxon>
        <taxon>Isochrysidales</taxon>
        <taxon>Noelaerhabdaceae</taxon>
        <taxon>Emiliania</taxon>
    </lineage>
</organism>
<dbReference type="HOGENOM" id="CLU_434412_0_0_1"/>
<dbReference type="Proteomes" id="UP000013827">
    <property type="component" value="Unassembled WGS sequence"/>
</dbReference>
<dbReference type="RefSeq" id="XP_005794074.1">
    <property type="nucleotide sequence ID" value="XM_005794017.1"/>
</dbReference>
<dbReference type="GeneID" id="17286915"/>